<feature type="region of interest" description="Disordered" evidence="1">
    <location>
        <begin position="1379"/>
        <end position="1398"/>
    </location>
</feature>
<reference evidence="2 3" key="1">
    <citation type="submission" date="2023-02" db="EMBL/GenBank/DDBJ databases">
        <title>LHISI_Scaffold_Assembly.</title>
        <authorList>
            <person name="Stuart O.P."/>
            <person name="Cleave R."/>
            <person name="Magrath M.J.L."/>
            <person name="Mikheyev A.S."/>
        </authorList>
    </citation>
    <scope>NUCLEOTIDE SEQUENCE [LARGE SCALE GENOMIC DNA]</scope>
    <source>
        <strain evidence="2">Daus_M_001</strain>
        <tissue evidence="2">Leg muscle</tissue>
    </source>
</reference>
<sequence>MTRDVPGSCKGLRRGEVLTCRHSRRLGVKPPLIDRSTTARGCPLARRPAPAAVAERLHCSPPTMANPGSILRPGHSRVFASGSRVRTMPLVGGLSRGYPVPPRPLHSDPAPYSSRFTRMGSRDLAHSSSKRLRLCKIDGSSNDCQSPFFGQSESEHNSDAPVDLLAFHPCELGSIPGRILPDFRMWESCRWVFSGISRFPRPFIPTLLHTHFNHQHRLPRPRCLEPPKSLHWLSDSQNWPSTRAHQIPGHGRQGDVISHWQKQLSDHNRGRGVVGARLFASHQGEPGSIPALPHTHLSLPSSALKTSHAPNIAKFTSTAIVRQRISLPDLEFYDPRSGRPGFEYSSGRPVFCFPRFLEIFPGECRDRSVPQGMVDSFLLPSLNNSQQDDENHKHQLRAMPVWATAHMKRVVAPPLSLPPSSASKAGNDVYARLHCPVYLRASSFCSWCYGYDLNPYPHKNPHLILDAGSMYLADWLTAVGHTHVDLPRLLVGCGKTSGPALQWPMSVHRLGIHVPDRRLVEEGLASGLARWLLQQVDAIPAVLVLLRGCVGGFIGGSCRWVKEGVCWLQRNNAGLAKERRGVGRTWRQIALLDSTVLCILEPQMFVHWVLLQRVASVIHHTRQYGTRYLFPYKSAIGSESSRACLINCDPTAKVSLVKTFWTLVANSYNCATAGSSVEALWRVKLCTAGHCVTRRGDEAYDACAILALSTPELQRFEHANTFNLKLQQVQEFPPNSAIFITLLVYFEVANRSAAVKRSSSKLLVKTVHLEGETTAIGTRSKTFPSSGGGRGGLAISTLASHQGEPGSIPGRATPDLRKWESCRTMPLVSGFSWVSPVSPALAFRRCSIFTSLHPHRLSRPRCLTGLPTKPAVANLKWRINVKRNSFPLPNGASVPCCCAFSRHATPVAPPGREVCITAVGGTSLSFITATGNYDFTPRASTKPLLLTGPLIPLTSLLHSVYDSLTSGSRTILVDSASSILPLAQLAPYVLPLPPPPNLYSTTTICTIPRPPLVPYLHYALKYPACTLMYPIFLSSLLLLPYLHAHIYPTTTFTRTLTPCPQVPCLDPLSLIPTLSQALYSFFHPTSIPTCTLPCAGDRALTVAATSVGNGRSSRKPAYQRHRQARFPLENPGLNRSGIEPGSPWREARSLTAQPPRSLQRRHASLGNTARSLTACCKFTAFQREVAHSDGSRAADGISRLPHRWQRTAEEPRSPLRRMLNSSYTYDTYPSRISAWPISKQAAIDRPSLASTPRPTSREGRRKWARGNTGIDLVPVHNGGQRSELGVSLLLQGEAGRFISAICRRSGSEHGESSAKCIAHFEGGRHDGNTARLARRSDETLEVRVSVARIAPSPLDLERAAAPHFLYSKLRGATVAERLARSPPTKANRVQFPAGSPGGSRAGQCRWPLGFFGDLPFPLPLHSVAAPSSLQSPASALKTSLLRAAQISSRIRSCGPQRLETKAIRQREVTVGVLVLPRCEGLCPSFSHFQSRRVSPGIWVSPLPVLAHFIAAAFVPSRRAYGITIPFFFSFFLLSCRADLLGPFRDARERDKPTTPGMNCVRLRDLYPRACHWRTRLKKPFAYTLPGGKGRRDKENLRVSFHANKSKIDVQNFCTKDTLGIGSQLVIQALDDSEPIADLQGNKYRVPHCRTCKEASPESRATWPDVRLALHWDSNQFIEIRGSKIHSVTRCNSHRLSSHYARSSSVGGDRPGTSPPLIPWAVSLANSSHPFASLRAAGWND</sequence>
<evidence type="ECO:0000313" key="3">
    <source>
        <dbReference type="Proteomes" id="UP001159363"/>
    </source>
</evidence>
<organism evidence="2 3">
    <name type="scientific">Dryococelus australis</name>
    <dbReference type="NCBI Taxonomy" id="614101"/>
    <lineage>
        <taxon>Eukaryota</taxon>
        <taxon>Metazoa</taxon>
        <taxon>Ecdysozoa</taxon>
        <taxon>Arthropoda</taxon>
        <taxon>Hexapoda</taxon>
        <taxon>Insecta</taxon>
        <taxon>Pterygota</taxon>
        <taxon>Neoptera</taxon>
        <taxon>Polyneoptera</taxon>
        <taxon>Phasmatodea</taxon>
        <taxon>Verophasmatodea</taxon>
        <taxon>Anareolatae</taxon>
        <taxon>Phasmatidae</taxon>
        <taxon>Eurycanthinae</taxon>
        <taxon>Dryococelus</taxon>
    </lineage>
</organism>
<dbReference type="EMBL" id="JARBHB010000017">
    <property type="protein sequence ID" value="KAJ8866077.1"/>
    <property type="molecule type" value="Genomic_DNA"/>
</dbReference>
<evidence type="ECO:0000256" key="1">
    <source>
        <dbReference type="SAM" id="MobiDB-lite"/>
    </source>
</evidence>
<dbReference type="Proteomes" id="UP001159363">
    <property type="component" value="Chromosome 16"/>
</dbReference>
<feature type="region of interest" description="Disordered" evidence="1">
    <location>
        <begin position="1128"/>
        <end position="1159"/>
    </location>
</feature>
<keyword evidence="3" id="KW-1185">Reference proteome</keyword>
<proteinExistence type="predicted"/>
<accession>A0ABQ9G0S2</accession>
<comment type="caution">
    <text evidence="2">The sequence shown here is derived from an EMBL/GenBank/DDBJ whole genome shotgun (WGS) entry which is preliminary data.</text>
</comment>
<gene>
    <name evidence="2" type="ORF">PR048_033601</name>
</gene>
<name>A0ABQ9G0S2_9NEOP</name>
<protein>
    <submittedName>
        <fullName evidence="2">Uncharacterized protein</fullName>
    </submittedName>
</protein>
<evidence type="ECO:0000313" key="2">
    <source>
        <dbReference type="EMBL" id="KAJ8866077.1"/>
    </source>
</evidence>